<comment type="subcellular location">
    <subcellularLocation>
        <location evidence="1">Vacuole membrane</location>
        <topology evidence="1">Peripheral membrane protein</topology>
    </subcellularLocation>
</comment>
<dbReference type="GO" id="GO:0035556">
    <property type="term" value="P:intracellular signal transduction"/>
    <property type="evidence" value="ECO:0007669"/>
    <property type="project" value="InterPro"/>
</dbReference>
<dbReference type="InterPro" id="IPR027244">
    <property type="entry name" value="IML1"/>
</dbReference>
<feature type="compositionally biased region" description="Polar residues" evidence="5">
    <location>
        <begin position="629"/>
        <end position="642"/>
    </location>
</feature>
<feature type="region of interest" description="Disordered" evidence="5">
    <location>
        <begin position="76"/>
        <end position="123"/>
    </location>
</feature>
<feature type="compositionally biased region" description="Low complexity" evidence="5">
    <location>
        <begin position="11"/>
        <end position="45"/>
    </location>
</feature>
<dbReference type="EMBL" id="LT598487">
    <property type="protein sequence ID" value="SCV99331.1"/>
    <property type="molecule type" value="Genomic_DNA"/>
</dbReference>
<evidence type="ECO:0000256" key="1">
    <source>
        <dbReference type="ARBA" id="ARBA00004148"/>
    </source>
</evidence>
<dbReference type="GO" id="GO:0010508">
    <property type="term" value="P:positive regulation of autophagy"/>
    <property type="evidence" value="ECO:0007669"/>
    <property type="project" value="TreeGrafter"/>
</dbReference>
<feature type="domain" description="DEP" evidence="6">
    <location>
        <begin position="1165"/>
        <end position="1240"/>
    </location>
</feature>
<dbReference type="Pfam" id="PF19418">
    <property type="entry name" value="DEPDC5_CTD"/>
    <property type="match status" value="1"/>
</dbReference>
<dbReference type="Gene3D" id="1.10.10.10">
    <property type="entry name" value="Winged helix-like DNA-binding domain superfamily/Winged helix DNA-binding domain"/>
    <property type="match status" value="1"/>
</dbReference>
<dbReference type="InterPro" id="IPR036388">
    <property type="entry name" value="WH-like_DNA-bd_sf"/>
</dbReference>
<evidence type="ECO:0000256" key="5">
    <source>
        <dbReference type="SAM" id="MobiDB-lite"/>
    </source>
</evidence>
<dbReference type="SMART" id="SM00049">
    <property type="entry name" value="DEP"/>
    <property type="match status" value="1"/>
</dbReference>
<feature type="compositionally biased region" description="Basic and acidic residues" evidence="5">
    <location>
        <begin position="97"/>
        <end position="107"/>
    </location>
</feature>
<dbReference type="InterPro" id="IPR045838">
    <property type="entry name" value="DEPDC5_CTD"/>
</dbReference>
<dbReference type="InterPro" id="IPR000591">
    <property type="entry name" value="DEP_dom"/>
</dbReference>
<sequence>MSSDGPKFKGLRSGNRLLNDSSNNLRAKNSTGSVSLTLSSTNTSGDANDNMKIENNTLIIGGPNNFRRLRKPQLGALNNKSHLRGQSTQPKSSDGYSTKDDHGDGNGKEAFMGNYDTQTNGQKSKLKRRSYKLELGFHEARFSEELVMLDTSQVPGSQEGDLVELKTYRGAPGNKGKKIYFIVKPFDRDFKSRYKNAQVSILSGQLQQLLDLPTRSKVWIKIKSKKQYEADLIELNVKDCLVNRGDMWVFSSQLVNTCVFSDQKIVFLETVRATVKGIYRDGKKLLSGYIGENTRIIFRSESARLIFLIQITDEMWHFEENGEIMFHKVVNSLFPKIFKKWKAIGTHHVITIVFSTSIDLSDVPFRDIADGERLSNTKDYYRIVVDQVNIVHWSEIMKTLRREFMNIAKDLKNVKTEDGNSIIRGRFCPVIKSNVLESVCFAATLITNPFRQPDLRRTTTHVILISPGSGLYDVQYDLLKETSRKLLSIEMTIDIICLTRAPLHIVPLLRYRDYDNRLRYCAPTWLSISFWNDSSKAQHEWHPRCKMHDLQMMGLTETEMKGEIAIDHMTVPSDVKSITEFMSKYDHCTFTDQRILRNRDDRSSISSDFIKSKERTAKDSREKGKKKNSLSWKTPKSASPMVQTSDISQVFGDLSNQGTVATVFHQTTQKRHRGKLSSEGSKSLAVDTLRSVTKGRSVSNFTQRIVSKIIPDIDLKTKRSVDSLPTSVSKEHEMTQNINDSYPNSIVASKSIPVLKQNLSSFGGPKLPFEMSRSQPSSVYGSPRLSLSMEKKPILPDLSERSARMRSDHTFHHSWIEINNPSTPVSAEKAGLLIPARWKDVFPKFVMKKYSKWRSLTMPADLPVTFSTFPTKHDFDSNFSFTNHSVVLNLDQELNNQTTFDLLRDMIYVRLLAGFQICLGENVNRIEASKTKEKGNLNIAKYLSKDNFMSAKIYLMIDNEIHRLGCSYDGTIEVQRHIRKAEGNISDSIASYNPQIKTRYETEYRETMMDPLRRNRESCNWNQLDQVLAGYGDSIIEQNKKQFRSKFVILPAQVPPNTFSSTINGRKETLSAEEIRLEGLRRVISSIFRARIMTDREKSDRKSSKDEIFPEVLFYTGSLFDFIDEQMEILKTSGTTTKDSIFIDEGDRLNKDSDLSKLAYEMQCSKAPLKLVNRKWHWKRHENCFIGLEMVNWIIEHYSDIDTREEAVLYGQNLMNKGLFVHVENRHGFLDGHYFYQISPTYVYESKSQEKSKVDSKSFTENKSSKRGRSASNRSDSASSALHSSVSKQNSAAASKRDDREEVSKTTVLLSNVLTINVDPTGKSYKSETCRVHYDRVHNPDHCFHIRLEWLTATPKLIDDLINNWARLCERYGLKLVEVPWDELCTIPLTNPFHSFVDITLAINPWDDLEFENSQIMLQNKYYYHRYLLEKSGFLVDNRASKFLRSDTEYEIMYSWGRPKFKFIQYVHCTGAYIAEIRENGNLFLAPNNNHLSRVNIGNITGKRHNSPKFFLDSQKVMLDFRETCLNYDKLRIIFLEAKERWLEHNTDDDFTGLRPLHSKT</sequence>
<dbReference type="GO" id="GO:0005774">
    <property type="term" value="C:vacuolar membrane"/>
    <property type="evidence" value="ECO:0007669"/>
    <property type="project" value="UniProtKB-SubCell"/>
</dbReference>
<comment type="similarity">
    <text evidence="2">Belongs to the IML1 family.</text>
</comment>
<dbReference type="PANTHER" id="PTHR13179:SF8">
    <property type="entry name" value="GATOR COMPLEX PROTEIN DEPDC5"/>
    <property type="match status" value="1"/>
</dbReference>
<dbReference type="GO" id="GO:0005096">
    <property type="term" value="F:GTPase activator activity"/>
    <property type="evidence" value="ECO:0007669"/>
    <property type="project" value="InterPro"/>
</dbReference>
<dbReference type="GO" id="GO:1990130">
    <property type="term" value="C:GATOR1 complex"/>
    <property type="evidence" value="ECO:0007669"/>
    <property type="project" value="TreeGrafter"/>
</dbReference>
<feature type="region of interest" description="Disordered" evidence="5">
    <location>
        <begin position="607"/>
        <end position="642"/>
    </location>
</feature>
<dbReference type="OrthoDB" id="39497at2759"/>
<proteinExistence type="inferred from homology"/>
<dbReference type="InterPro" id="IPR036390">
    <property type="entry name" value="WH_DNA-bd_sf"/>
</dbReference>
<dbReference type="Pfam" id="PF12257">
    <property type="entry name" value="IML1"/>
    <property type="match status" value="1"/>
</dbReference>
<gene>
    <name evidence="7" type="ORF">LAFE_0A00804G</name>
</gene>
<dbReference type="SUPFAM" id="SSF46785">
    <property type="entry name" value="Winged helix' DNA-binding domain"/>
    <property type="match status" value="1"/>
</dbReference>
<feature type="compositionally biased region" description="Polar residues" evidence="5">
    <location>
        <begin position="76"/>
        <end position="96"/>
    </location>
</feature>
<reference evidence="7 8" key="1">
    <citation type="submission" date="2016-03" db="EMBL/GenBank/DDBJ databases">
        <authorList>
            <person name="Devillers H."/>
        </authorList>
    </citation>
    <scope>NUCLEOTIDE SEQUENCE [LARGE SCALE GENOMIC DNA]</scope>
    <source>
        <strain evidence="7">CBS 6772</strain>
    </source>
</reference>
<dbReference type="PROSITE" id="PS50186">
    <property type="entry name" value="DEP"/>
    <property type="match status" value="1"/>
</dbReference>
<dbReference type="CDD" id="cd04449">
    <property type="entry name" value="DEP_DEPDC5-like"/>
    <property type="match status" value="1"/>
</dbReference>
<evidence type="ECO:0000256" key="3">
    <source>
        <dbReference type="ARBA" id="ARBA00018529"/>
    </source>
</evidence>
<dbReference type="Pfam" id="PF00610">
    <property type="entry name" value="DEP"/>
    <property type="match status" value="1"/>
</dbReference>
<accession>A0A1G4M686</accession>
<dbReference type="OMA" id="SWMNATP"/>
<dbReference type="GO" id="GO:1904262">
    <property type="term" value="P:negative regulation of TORC1 signaling"/>
    <property type="evidence" value="ECO:0007669"/>
    <property type="project" value="TreeGrafter"/>
</dbReference>
<keyword evidence="8" id="KW-1185">Reference proteome</keyword>
<evidence type="ECO:0000256" key="4">
    <source>
        <dbReference type="ARBA" id="ARBA00021881"/>
    </source>
</evidence>
<evidence type="ECO:0000256" key="2">
    <source>
        <dbReference type="ARBA" id="ARBA00005643"/>
    </source>
</evidence>
<protein>
    <recommendedName>
        <fullName evidence="3">Vacuolar membrane-associated protein IML1</fullName>
    </recommendedName>
    <alternativeName>
        <fullName evidence="4">Vacuolar membrane-associated protein iml1</fullName>
    </alternativeName>
</protein>
<evidence type="ECO:0000259" key="6">
    <source>
        <dbReference type="PROSITE" id="PS50186"/>
    </source>
</evidence>
<feature type="region of interest" description="Disordered" evidence="5">
    <location>
        <begin position="1"/>
        <end position="50"/>
    </location>
</feature>
<dbReference type="PANTHER" id="PTHR13179">
    <property type="entry name" value="DEP DOMAIN CONTAINING PROTEIN 5"/>
    <property type="match status" value="1"/>
</dbReference>
<name>A0A1G4M686_LACFM</name>
<evidence type="ECO:0000313" key="7">
    <source>
        <dbReference type="EMBL" id="SCV99331.1"/>
    </source>
</evidence>
<feature type="region of interest" description="Disordered" evidence="5">
    <location>
        <begin position="1253"/>
        <end position="1300"/>
    </location>
</feature>
<feature type="compositionally biased region" description="Low complexity" evidence="5">
    <location>
        <begin position="1270"/>
        <end position="1287"/>
    </location>
</feature>
<evidence type="ECO:0000313" key="8">
    <source>
        <dbReference type="Proteomes" id="UP000190831"/>
    </source>
</evidence>
<dbReference type="Proteomes" id="UP000190831">
    <property type="component" value="Chromosome A"/>
</dbReference>
<dbReference type="InterPro" id="IPR048255">
    <property type="entry name" value="IML1_N"/>
</dbReference>
<feature type="compositionally biased region" description="Basic and acidic residues" evidence="5">
    <location>
        <begin position="1253"/>
        <end position="1264"/>
    </location>
</feature>
<organism evidence="7 8">
    <name type="scientific">Lachancea fermentati</name>
    <name type="common">Zygosaccharomyces fermentati</name>
    <dbReference type="NCBI Taxonomy" id="4955"/>
    <lineage>
        <taxon>Eukaryota</taxon>
        <taxon>Fungi</taxon>
        <taxon>Dikarya</taxon>
        <taxon>Ascomycota</taxon>
        <taxon>Saccharomycotina</taxon>
        <taxon>Saccharomycetes</taxon>
        <taxon>Saccharomycetales</taxon>
        <taxon>Saccharomycetaceae</taxon>
        <taxon>Lachancea</taxon>
    </lineage>
</organism>
<feature type="compositionally biased region" description="Basic and acidic residues" evidence="5">
    <location>
        <begin position="610"/>
        <end position="622"/>
    </location>
</feature>
<dbReference type="STRING" id="4955.A0A1G4M686"/>